<proteinExistence type="inferred from homology"/>
<evidence type="ECO:0000256" key="11">
    <source>
        <dbReference type="ARBA" id="ARBA00022898"/>
    </source>
</evidence>
<comment type="catalytic activity">
    <reaction evidence="1">
        <text>L-threonine = 2-oxobutanoate + NH4(+)</text>
        <dbReference type="Rhea" id="RHEA:22108"/>
        <dbReference type="ChEBI" id="CHEBI:16763"/>
        <dbReference type="ChEBI" id="CHEBI:28938"/>
        <dbReference type="ChEBI" id="CHEBI:57926"/>
        <dbReference type="EC" id="4.3.1.19"/>
    </reaction>
</comment>
<dbReference type="EMBL" id="JAAZWO010000011">
    <property type="protein sequence ID" value="MBC2398198.1"/>
    <property type="molecule type" value="Genomic_DNA"/>
</dbReference>
<gene>
    <name evidence="16" type="ORF">HGG79_10475</name>
</gene>
<evidence type="ECO:0000256" key="6">
    <source>
        <dbReference type="ARBA" id="ARBA00011447"/>
    </source>
</evidence>
<dbReference type="Gene3D" id="3.40.50.1100">
    <property type="match status" value="2"/>
</dbReference>
<feature type="domain" description="ACT" evidence="15">
    <location>
        <begin position="330"/>
        <end position="405"/>
    </location>
</feature>
<keyword evidence="17" id="KW-1185">Reference proteome</keyword>
<dbReference type="Proteomes" id="UP000563151">
    <property type="component" value="Unassembled WGS sequence"/>
</dbReference>
<dbReference type="PANTHER" id="PTHR48078">
    <property type="entry name" value="THREONINE DEHYDRATASE, MITOCHONDRIAL-RELATED"/>
    <property type="match status" value="1"/>
</dbReference>
<dbReference type="GO" id="GO:0003941">
    <property type="term" value="F:L-serine ammonia-lyase activity"/>
    <property type="evidence" value="ECO:0007669"/>
    <property type="project" value="TreeGrafter"/>
</dbReference>
<evidence type="ECO:0000259" key="15">
    <source>
        <dbReference type="PROSITE" id="PS51671"/>
    </source>
</evidence>
<comment type="caution">
    <text evidence="16">The sequence shown here is derived from an EMBL/GenBank/DDBJ whole genome shotgun (WGS) entry which is preliminary data.</text>
</comment>
<dbReference type="PANTHER" id="PTHR48078:SF6">
    <property type="entry name" value="L-THREONINE DEHYDRATASE CATABOLIC TDCB"/>
    <property type="match status" value="1"/>
</dbReference>
<dbReference type="InterPro" id="IPR002912">
    <property type="entry name" value="ACT_dom"/>
</dbReference>
<dbReference type="FunFam" id="3.40.50.1100:FF:000005">
    <property type="entry name" value="Threonine dehydratase catabolic"/>
    <property type="match status" value="1"/>
</dbReference>
<dbReference type="Gene3D" id="3.30.70.260">
    <property type="match status" value="1"/>
</dbReference>
<dbReference type="SUPFAM" id="SSF53686">
    <property type="entry name" value="Tryptophan synthase beta subunit-like PLP-dependent enzymes"/>
    <property type="match status" value="1"/>
</dbReference>
<keyword evidence="11" id="KW-0663">Pyridoxal phosphate</keyword>
<dbReference type="InterPro" id="IPR036052">
    <property type="entry name" value="TrpB-like_PALP_sf"/>
</dbReference>
<comment type="similarity">
    <text evidence="5">Belongs to the serine/threonine dehydratase family.</text>
</comment>
<keyword evidence="10" id="KW-0100">Branched-chain amino acid biosynthesis</keyword>
<dbReference type="GO" id="GO:0004794">
    <property type="term" value="F:threonine deaminase activity"/>
    <property type="evidence" value="ECO:0007669"/>
    <property type="project" value="UniProtKB-EC"/>
</dbReference>
<dbReference type="NCBIfam" id="TIGR01127">
    <property type="entry name" value="ilvA_1Cterm"/>
    <property type="match status" value="1"/>
</dbReference>
<evidence type="ECO:0000313" key="16">
    <source>
        <dbReference type="EMBL" id="MBC2398198.1"/>
    </source>
</evidence>
<evidence type="ECO:0000256" key="5">
    <source>
        <dbReference type="ARBA" id="ARBA00010869"/>
    </source>
</evidence>
<name>A0A923J283_CLOTT</name>
<evidence type="ECO:0000256" key="10">
    <source>
        <dbReference type="ARBA" id="ARBA00022624"/>
    </source>
</evidence>
<keyword evidence="10" id="KW-0028">Amino-acid biosynthesis</keyword>
<dbReference type="InterPro" id="IPR045865">
    <property type="entry name" value="ACT-like_dom_sf"/>
</dbReference>
<dbReference type="GO" id="GO:0030170">
    <property type="term" value="F:pyridoxal phosphate binding"/>
    <property type="evidence" value="ECO:0007669"/>
    <property type="project" value="InterPro"/>
</dbReference>
<dbReference type="InterPro" id="IPR000634">
    <property type="entry name" value="Ser/Thr_deHydtase_PyrdxlP-BS"/>
</dbReference>
<dbReference type="SUPFAM" id="SSF55021">
    <property type="entry name" value="ACT-like"/>
    <property type="match status" value="1"/>
</dbReference>
<dbReference type="InterPro" id="IPR001926">
    <property type="entry name" value="TrpB-like_PALP"/>
</dbReference>
<comment type="pathway">
    <text evidence="4">Amino-acid degradation; L-threonine degradation via propanoate pathway; propanoate from L-threonine: step 1/4.</text>
</comment>
<dbReference type="PROSITE" id="PS00165">
    <property type="entry name" value="DEHYDRATASE_SER_THR"/>
    <property type="match status" value="1"/>
</dbReference>
<sequence>MNDKQYLKLEDVLEARERIKDICINTKLIYSTEFSKECENQVFIKPENLQLTGSFKIRGALNKIQKLTEEERKRGLIAASAGNHAQGVAYSANKLGIKATIVMPKHTPLIKVQATRNYGAEVVLIGDCYDEAYNEAKRLEKEKGYTFIHPFDDLDVIAGQGSIALEILEEIEDVYAVLVPIGGGGLISGIATAIKSLRPDVKIIGVEAEGAKAMKLSVECGNKISLNSVDTIADGSAVKTPGDNTFEICNKYVDEIITVEDVELMEALFVLLEKHKLVSEATGVLSLAALKKLDFKDKKVVSIISGGNIDVVTMSSLLNCGLLSRGRLFCFSVGLRDTPGQLYKISEILSNLGANVIKLDHNQFKAIDRLKQVALEVTVETNGHEHIDEIMKALREKGYEPKIVY</sequence>
<comment type="subunit">
    <text evidence="6">In the native structure, TdcB is in a dimeric form, whereas in the TdcB-AMP complex, it exists in a tetrameric form (dimer of dimers).</text>
</comment>
<dbReference type="CDD" id="cd04886">
    <property type="entry name" value="ACT_ThrD-II-like"/>
    <property type="match status" value="1"/>
</dbReference>
<keyword evidence="12 16" id="KW-0456">Lyase</keyword>
<evidence type="ECO:0000256" key="8">
    <source>
        <dbReference type="ARBA" id="ARBA00022248"/>
    </source>
</evidence>
<evidence type="ECO:0000256" key="14">
    <source>
        <dbReference type="ARBA" id="ARBA00031427"/>
    </source>
</evidence>
<dbReference type="RefSeq" id="WP_035145620.1">
    <property type="nucleotide sequence ID" value="NZ_JAAZWO010000011.1"/>
</dbReference>
<accession>A0A923J283</accession>
<dbReference type="GO" id="GO:0009097">
    <property type="term" value="P:isoleucine biosynthetic process"/>
    <property type="evidence" value="ECO:0007669"/>
    <property type="project" value="UniProtKB-KW"/>
</dbReference>
<evidence type="ECO:0000313" key="17">
    <source>
        <dbReference type="Proteomes" id="UP000563151"/>
    </source>
</evidence>
<evidence type="ECO:0000256" key="9">
    <source>
        <dbReference type="ARBA" id="ARBA00022533"/>
    </source>
</evidence>
<dbReference type="InterPro" id="IPR005789">
    <property type="entry name" value="Thr_deHydtase_catblc"/>
</dbReference>
<dbReference type="FunFam" id="3.40.50.1100:FF:000007">
    <property type="entry name" value="L-threonine dehydratase catabolic TdcB"/>
    <property type="match status" value="1"/>
</dbReference>
<comment type="function">
    <text evidence="13">Catalyzes the anaerobic formation of alpha-ketobutyrate and ammonia from threonine in a two-step reaction. The first step involved a dehydration of threonine and a production of enamine intermediates (aminocrotonate), which tautomerizes to its imine form (iminobutyrate). Both intermediates are unstable and short-lived. The second step is the nonenzymatic hydrolysis of the enamine/imine intermediates to form 2-ketobutyrate and free ammonia. In the low water environment of the cell, the second step is accelerated by RidA.</text>
</comment>
<dbReference type="InterPro" id="IPR050147">
    <property type="entry name" value="Ser/Thr_Dehydratase"/>
</dbReference>
<evidence type="ECO:0000256" key="13">
    <source>
        <dbReference type="ARBA" id="ARBA00025527"/>
    </source>
</evidence>
<keyword evidence="10" id="KW-0412">Isoleucine biosynthesis</keyword>
<protein>
    <recommendedName>
        <fullName evidence="8">L-threonine dehydratase catabolic TdcB</fullName>
        <ecNumber evidence="7">4.3.1.19</ecNumber>
    </recommendedName>
    <alternativeName>
        <fullName evidence="14">Threonine deaminase</fullName>
    </alternativeName>
</protein>
<evidence type="ECO:0000256" key="3">
    <source>
        <dbReference type="ARBA" id="ARBA00004810"/>
    </source>
</evidence>
<evidence type="ECO:0000256" key="12">
    <source>
        <dbReference type="ARBA" id="ARBA00023239"/>
    </source>
</evidence>
<dbReference type="InterPro" id="IPR044561">
    <property type="entry name" value="ACT_ThrD-II-like"/>
</dbReference>
<dbReference type="GO" id="GO:0006567">
    <property type="term" value="P:L-threonine catabolic process"/>
    <property type="evidence" value="ECO:0007669"/>
    <property type="project" value="InterPro"/>
</dbReference>
<keyword evidence="9" id="KW-0021">Allosteric enzyme</keyword>
<dbReference type="EC" id="4.3.1.19" evidence="7"/>
<organism evidence="16 17">
    <name type="scientific">Clostridium tetanomorphum</name>
    <dbReference type="NCBI Taxonomy" id="1553"/>
    <lineage>
        <taxon>Bacteria</taxon>
        <taxon>Bacillati</taxon>
        <taxon>Bacillota</taxon>
        <taxon>Clostridia</taxon>
        <taxon>Eubacteriales</taxon>
        <taxon>Clostridiaceae</taxon>
        <taxon>Clostridium</taxon>
    </lineage>
</organism>
<dbReference type="GO" id="GO:0006565">
    <property type="term" value="P:L-serine catabolic process"/>
    <property type="evidence" value="ECO:0007669"/>
    <property type="project" value="TreeGrafter"/>
</dbReference>
<evidence type="ECO:0000256" key="7">
    <source>
        <dbReference type="ARBA" id="ARBA00012096"/>
    </source>
</evidence>
<evidence type="ECO:0000256" key="4">
    <source>
        <dbReference type="ARBA" id="ARBA00004958"/>
    </source>
</evidence>
<dbReference type="Pfam" id="PF00291">
    <property type="entry name" value="PALP"/>
    <property type="match status" value="1"/>
</dbReference>
<evidence type="ECO:0000256" key="1">
    <source>
        <dbReference type="ARBA" id="ARBA00001274"/>
    </source>
</evidence>
<dbReference type="AlphaFoldDB" id="A0A923J283"/>
<comment type="pathway">
    <text evidence="3">Amino-acid biosynthesis; L-isoleucine biosynthesis; 2-oxobutanoate from L-threonine: step 1/1.</text>
</comment>
<evidence type="ECO:0000256" key="2">
    <source>
        <dbReference type="ARBA" id="ARBA00001933"/>
    </source>
</evidence>
<reference evidence="16 17" key="1">
    <citation type="submission" date="2020-04" db="EMBL/GenBank/DDBJ databases">
        <title>Genomic insights into acetone-butanol-ethanol (ABE) fermentation by sequencing solventogenic clostridia strains.</title>
        <authorList>
            <person name="Brown S."/>
        </authorList>
    </citation>
    <scope>NUCLEOTIDE SEQUENCE [LARGE SCALE GENOMIC DNA]</scope>
    <source>
        <strain evidence="16 17">DJ011</strain>
    </source>
</reference>
<dbReference type="CDD" id="cd01562">
    <property type="entry name" value="Thr-dehyd"/>
    <property type="match status" value="1"/>
</dbReference>
<comment type="cofactor">
    <cofactor evidence="2">
        <name>pyridoxal 5'-phosphate</name>
        <dbReference type="ChEBI" id="CHEBI:597326"/>
    </cofactor>
</comment>
<dbReference type="PROSITE" id="PS51671">
    <property type="entry name" value="ACT"/>
    <property type="match status" value="1"/>
</dbReference>